<dbReference type="Pfam" id="PF04773">
    <property type="entry name" value="FecR"/>
    <property type="match status" value="1"/>
</dbReference>
<evidence type="ECO:0000256" key="1">
    <source>
        <dbReference type="SAM" id="Phobius"/>
    </source>
</evidence>
<evidence type="ECO:0000259" key="2">
    <source>
        <dbReference type="Pfam" id="PF04773"/>
    </source>
</evidence>
<dbReference type="PANTHER" id="PTHR30273:SF2">
    <property type="entry name" value="PROTEIN FECR"/>
    <property type="match status" value="1"/>
</dbReference>
<feature type="domain" description="Protein FecR C-terminal" evidence="3">
    <location>
        <begin position="318"/>
        <end position="385"/>
    </location>
</feature>
<keyword evidence="1" id="KW-0472">Membrane</keyword>
<dbReference type="EMBL" id="JBEXAC010000004">
    <property type="protein sequence ID" value="MET7001620.1"/>
    <property type="molecule type" value="Genomic_DNA"/>
</dbReference>
<evidence type="ECO:0000259" key="3">
    <source>
        <dbReference type="Pfam" id="PF16344"/>
    </source>
</evidence>
<feature type="transmembrane region" description="Helical" evidence="1">
    <location>
        <begin position="87"/>
        <end position="104"/>
    </location>
</feature>
<name>A0ABV2TG42_9BACT</name>
<evidence type="ECO:0000313" key="5">
    <source>
        <dbReference type="Proteomes" id="UP001549749"/>
    </source>
</evidence>
<dbReference type="InterPro" id="IPR006860">
    <property type="entry name" value="FecR"/>
</dbReference>
<dbReference type="Gene3D" id="2.60.120.1440">
    <property type="match status" value="1"/>
</dbReference>
<evidence type="ECO:0000313" key="4">
    <source>
        <dbReference type="EMBL" id="MET7001620.1"/>
    </source>
</evidence>
<dbReference type="InterPro" id="IPR012373">
    <property type="entry name" value="Ferrdict_sens_TM"/>
</dbReference>
<keyword evidence="5" id="KW-1185">Reference proteome</keyword>
<feature type="domain" description="FecR protein" evidence="2">
    <location>
        <begin position="180"/>
        <end position="275"/>
    </location>
</feature>
<comment type="caution">
    <text evidence="4">The sequence shown here is derived from an EMBL/GenBank/DDBJ whole genome shotgun (WGS) entry which is preliminary data.</text>
</comment>
<dbReference type="Proteomes" id="UP001549749">
    <property type="component" value="Unassembled WGS sequence"/>
</dbReference>
<sequence length="387" mass="43341">MSQDPSRITYLLQRYTGKTCSREELEELFAYIAEAANDETLHSFMENTYQHMMPGEELPEIDRDSVYESIIQQQPARRRTLFTFRRVAAAAVLLLMVGTAFWWLEQRNKTRGEITIAGQLKTDVAPGSNKAILTLADGSTVTLDSAGNQVITRGNTNIKQQNGQLLYAAQQSAAGIQYNKLSTPRGGQFRITLPDRTKVWLNSSSSLKYPTAFTGKERRVELEGQGYFEVAPNAAQPFKVMVNEMEVQVLGTHFDIMAYKDEGTVNTTLLEGVVQVKEGTGLQLLKPGQQAVLNNESRTIRVQDADVKKIIAWKNGMFVFNNMALPAILREVARWYDVDIVYDVTPSIELYGGGIARNLHLSSVLKLLEASGYNHFRIEGRKVIVLP</sequence>
<keyword evidence="1" id="KW-0812">Transmembrane</keyword>
<dbReference type="InterPro" id="IPR032508">
    <property type="entry name" value="FecR_C"/>
</dbReference>
<dbReference type="Pfam" id="PF16344">
    <property type="entry name" value="FecR_C"/>
    <property type="match status" value="1"/>
</dbReference>
<dbReference type="RefSeq" id="WP_354664195.1">
    <property type="nucleotide sequence ID" value="NZ_JBEXAC010000004.1"/>
</dbReference>
<proteinExistence type="predicted"/>
<dbReference type="PANTHER" id="PTHR30273">
    <property type="entry name" value="PERIPLASMIC SIGNAL SENSOR AND SIGMA FACTOR ACTIVATOR FECR-RELATED"/>
    <property type="match status" value="1"/>
</dbReference>
<keyword evidence="1" id="KW-1133">Transmembrane helix</keyword>
<gene>
    <name evidence="4" type="ORF">ABR189_29830</name>
</gene>
<dbReference type="Gene3D" id="3.55.50.30">
    <property type="match status" value="1"/>
</dbReference>
<accession>A0ABV2TG42</accession>
<protein>
    <submittedName>
        <fullName evidence="4">FecR domain-containing protein</fullName>
    </submittedName>
</protein>
<reference evidence="4 5" key="1">
    <citation type="submission" date="2024-06" db="EMBL/GenBank/DDBJ databases">
        <title>Chitinophaga defluvii sp. nov., isolated from municipal sewage.</title>
        <authorList>
            <person name="Zhang L."/>
        </authorList>
    </citation>
    <scope>NUCLEOTIDE SEQUENCE [LARGE SCALE GENOMIC DNA]</scope>
    <source>
        <strain evidence="4 5">H8</strain>
    </source>
</reference>
<organism evidence="4 5">
    <name type="scientific">Chitinophaga defluvii</name>
    <dbReference type="NCBI Taxonomy" id="3163343"/>
    <lineage>
        <taxon>Bacteria</taxon>
        <taxon>Pseudomonadati</taxon>
        <taxon>Bacteroidota</taxon>
        <taxon>Chitinophagia</taxon>
        <taxon>Chitinophagales</taxon>
        <taxon>Chitinophagaceae</taxon>
        <taxon>Chitinophaga</taxon>
    </lineage>
</organism>